<organism evidence="8">
    <name type="scientific">Agasicles hygrophila</name>
    <dbReference type="NCBI Taxonomy" id="715812"/>
    <lineage>
        <taxon>Eukaryota</taxon>
        <taxon>Metazoa</taxon>
        <taxon>Ecdysozoa</taxon>
        <taxon>Arthropoda</taxon>
        <taxon>Hexapoda</taxon>
        <taxon>Insecta</taxon>
        <taxon>Pterygota</taxon>
        <taxon>Neoptera</taxon>
        <taxon>Endopterygota</taxon>
        <taxon>Coleoptera</taxon>
        <taxon>Polyphaga</taxon>
        <taxon>Cucujiformia</taxon>
        <taxon>Chrysomeloidea</taxon>
        <taxon>Chrysomelidae</taxon>
        <taxon>Galerucinae</taxon>
        <taxon>Alticini</taxon>
        <taxon>Agasicles</taxon>
    </lineage>
</organism>
<dbReference type="GO" id="GO:0042026">
    <property type="term" value="P:protein refolding"/>
    <property type="evidence" value="ECO:0007669"/>
    <property type="project" value="TreeGrafter"/>
</dbReference>
<evidence type="ECO:0000256" key="2">
    <source>
        <dbReference type="PIRNR" id="PIRNR036514"/>
    </source>
</evidence>
<proteinExistence type="evidence at transcript level"/>
<dbReference type="GO" id="GO:0005737">
    <property type="term" value="C:cytoplasm"/>
    <property type="evidence" value="ECO:0007669"/>
    <property type="project" value="TreeGrafter"/>
</dbReference>
<evidence type="ECO:0000256" key="6">
    <source>
        <dbReference type="SAM" id="MobiDB-lite"/>
    </source>
</evidence>
<accession>A0A7G8KP64</accession>
<comment type="similarity">
    <text evidence="2 4 5">Belongs to the small heat shock protein (HSP20) family.</text>
</comment>
<evidence type="ECO:0000256" key="5">
    <source>
        <dbReference type="RuleBase" id="RU003616"/>
    </source>
</evidence>
<dbReference type="CDD" id="cd06526">
    <property type="entry name" value="metazoan_ACD"/>
    <property type="match status" value="1"/>
</dbReference>
<sequence>MSHIPIIFREFLRPLRMMEYQMRQAEELLRPSLNHFNFPRVRLEYPDEAFKEESVVDDKDKFQIKMNLPDFKPEDIAIKSLDGNTLQIEAKHELKNDDQNGYILRQVLRKFVLPKGHDIKNAYSTFSPEGILTVTTPKKMQEIEEKPIPITHESTSQESK</sequence>
<dbReference type="GO" id="GO:0046872">
    <property type="term" value="F:metal ion binding"/>
    <property type="evidence" value="ECO:0007669"/>
    <property type="project" value="UniProtKB-KW"/>
</dbReference>
<dbReference type="InterPro" id="IPR055269">
    <property type="entry name" value="Alpha-crystallin/HSP_16"/>
</dbReference>
<evidence type="ECO:0000313" key="8">
    <source>
        <dbReference type="EMBL" id="QNJ44847.1"/>
    </source>
</evidence>
<dbReference type="AlphaFoldDB" id="A0A7G8KP64"/>
<dbReference type="PIRSF" id="PIRSF036514">
    <property type="entry name" value="Sm_HSP_B1"/>
    <property type="match status" value="1"/>
</dbReference>
<dbReference type="Gene3D" id="2.60.40.790">
    <property type="match status" value="1"/>
</dbReference>
<protein>
    <submittedName>
        <fullName evidence="8">SHSP18.8</fullName>
    </submittedName>
</protein>
<dbReference type="SUPFAM" id="SSF49764">
    <property type="entry name" value="HSP20-like chaperones"/>
    <property type="match status" value="1"/>
</dbReference>
<name>A0A7G8KP64_9CUCU</name>
<dbReference type="InterPro" id="IPR001436">
    <property type="entry name" value="Alpha-crystallin/sHSP_animal"/>
</dbReference>
<dbReference type="GO" id="GO:0009408">
    <property type="term" value="P:response to heat"/>
    <property type="evidence" value="ECO:0007669"/>
    <property type="project" value="UniProtKB-ARBA"/>
</dbReference>
<dbReference type="EMBL" id="MN685586">
    <property type="protein sequence ID" value="QNJ44847.1"/>
    <property type="molecule type" value="mRNA"/>
</dbReference>
<feature type="binding site" evidence="3">
    <location>
        <position position="92"/>
    </location>
    <ligand>
        <name>Zn(2+)</name>
        <dbReference type="ChEBI" id="CHEBI:29105"/>
        <label>1</label>
    </ligand>
</feature>
<dbReference type="GO" id="GO:0051082">
    <property type="term" value="F:unfolded protein binding"/>
    <property type="evidence" value="ECO:0007669"/>
    <property type="project" value="TreeGrafter"/>
</dbReference>
<dbReference type="InterPro" id="IPR008978">
    <property type="entry name" value="HSP20-like_chaperone"/>
</dbReference>
<dbReference type="Pfam" id="PF00011">
    <property type="entry name" value="HSP20"/>
    <property type="match status" value="1"/>
</dbReference>
<dbReference type="GO" id="GO:0005634">
    <property type="term" value="C:nucleus"/>
    <property type="evidence" value="ECO:0007669"/>
    <property type="project" value="TreeGrafter"/>
</dbReference>
<evidence type="ECO:0000259" key="7">
    <source>
        <dbReference type="PROSITE" id="PS01031"/>
    </source>
</evidence>
<keyword evidence="3" id="KW-0862">Zinc</keyword>
<dbReference type="InterPro" id="IPR002068">
    <property type="entry name" value="A-crystallin/Hsp20_dom"/>
</dbReference>
<keyword evidence="3" id="KW-0479">Metal-binding</keyword>
<evidence type="ECO:0000256" key="3">
    <source>
        <dbReference type="PIRSR" id="PIRSR036514-1"/>
    </source>
</evidence>
<dbReference type="PANTHER" id="PTHR45640:SF13">
    <property type="entry name" value="HEAT SHOCK PROTEIN 22-RELATED"/>
    <property type="match status" value="1"/>
</dbReference>
<feature type="region of interest" description="Disordered" evidence="6">
    <location>
        <begin position="138"/>
        <end position="160"/>
    </location>
</feature>
<reference evidence="8" key="1">
    <citation type="submission" date="2019-11" db="EMBL/GenBank/DDBJ databases">
        <authorList>
            <person name="Jia D."/>
            <person name="Liu Y."/>
            <person name="Ma R."/>
        </authorList>
    </citation>
    <scope>NUCLEOTIDE SEQUENCE</scope>
</reference>
<evidence type="ECO:0000256" key="1">
    <source>
        <dbReference type="ARBA" id="ARBA00023016"/>
    </source>
</evidence>
<keyword evidence="1" id="KW-0346">Stress response</keyword>
<dbReference type="PROSITE" id="PS01031">
    <property type="entry name" value="SHSP"/>
    <property type="match status" value="1"/>
</dbReference>
<dbReference type="PRINTS" id="PR00299">
    <property type="entry name" value="ACRYSTALLIN"/>
</dbReference>
<feature type="domain" description="SHSP" evidence="7">
    <location>
        <begin position="44"/>
        <end position="153"/>
    </location>
</feature>
<evidence type="ECO:0000256" key="4">
    <source>
        <dbReference type="PROSITE-ProRule" id="PRU00285"/>
    </source>
</evidence>
<dbReference type="PANTHER" id="PTHR45640">
    <property type="entry name" value="HEAT SHOCK PROTEIN HSP-12.2-RELATED"/>
    <property type="match status" value="1"/>
</dbReference>